<dbReference type="EMBL" id="BOQE01000001">
    <property type="protein sequence ID" value="GIM48181.1"/>
    <property type="molecule type" value="Genomic_DNA"/>
</dbReference>
<keyword evidence="4 8" id="KW-0479">Metal-binding</keyword>
<dbReference type="Gene3D" id="3.40.630.10">
    <property type="entry name" value="Zn peptidases"/>
    <property type="match status" value="1"/>
</dbReference>
<keyword evidence="10" id="KW-1185">Reference proteome</keyword>
<dbReference type="Gene3D" id="2.40.30.40">
    <property type="entry name" value="Peptidase M42, domain 2"/>
    <property type="match status" value="1"/>
</dbReference>
<evidence type="ECO:0000313" key="10">
    <source>
        <dbReference type="Proteomes" id="UP001057291"/>
    </source>
</evidence>
<keyword evidence="5" id="KW-0378">Hydrolase</keyword>
<dbReference type="AlphaFoldDB" id="A0AAV4LKC6"/>
<dbReference type="Pfam" id="PF05343">
    <property type="entry name" value="Peptidase_M42"/>
    <property type="match status" value="1"/>
</dbReference>
<evidence type="ECO:0000256" key="2">
    <source>
        <dbReference type="ARBA" id="ARBA00022438"/>
    </source>
</evidence>
<dbReference type="GO" id="GO:0046872">
    <property type="term" value="F:metal ion binding"/>
    <property type="evidence" value="ECO:0007669"/>
    <property type="project" value="UniProtKB-UniRule"/>
</dbReference>
<dbReference type="GO" id="GO:0006508">
    <property type="term" value="P:proteolysis"/>
    <property type="evidence" value="ECO:0007669"/>
    <property type="project" value="UniProtKB-KW"/>
</dbReference>
<evidence type="ECO:0000256" key="3">
    <source>
        <dbReference type="ARBA" id="ARBA00022670"/>
    </source>
</evidence>
<dbReference type="PANTHER" id="PTHR32481">
    <property type="entry name" value="AMINOPEPTIDASE"/>
    <property type="match status" value="1"/>
</dbReference>
<dbReference type="InterPro" id="IPR008007">
    <property type="entry name" value="Peptidase_M42"/>
</dbReference>
<name>A0AAV4LKC6_9BACL</name>
<sequence length="341" mass="37345">MLLKKLTEAMGPSGFEDEVRQIIYEEIKDHVDRVYTDSMGNLIAEKDGSLEGPKVMVCAHMDEVSFMIVHIEETGMLRFRPIGGVDPRVLVSKPLRIGEKKIYGVIGAKPYHLQSGAERDKPLAIDDMFIDIGATSRQDAEKYVKLGDVAVFTTEYEEIAPRIAKAKSFDDRVGCAIMIETLKKSFALPLSFVFTVQEEIGLRGVGPATYAVKPDIALVLESTVCFDAVDAVAHGQGTVLGQGPALSVIDASTIANRAVLQAIIRTAENHNIPYQFRRVSGGGNDAGRIHNIREGVAVGAISVPTRYIHSPAQVINLDDYEHTVRLVEAFLRAIEKGEVRL</sequence>
<evidence type="ECO:0000256" key="7">
    <source>
        <dbReference type="PIRSR" id="PIRSR001123-1"/>
    </source>
</evidence>
<dbReference type="RefSeq" id="WP_282201081.1">
    <property type="nucleotide sequence ID" value="NZ_BOQE01000001.1"/>
</dbReference>
<dbReference type="GO" id="GO:0004177">
    <property type="term" value="F:aminopeptidase activity"/>
    <property type="evidence" value="ECO:0007669"/>
    <property type="project" value="UniProtKB-UniRule"/>
</dbReference>
<feature type="active site" description="Proton acceptor" evidence="7">
    <location>
        <position position="198"/>
    </location>
</feature>
<comment type="caution">
    <text evidence="9">The sequence shown here is derived from an EMBL/GenBank/DDBJ whole genome shotgun (WGS) entry which is preliminary data.</text>
</comment>
<reference evidence="9" key="1">
    <citation type="journal article" date="2023" name="Int. J. Syst. Evol. Microbiol.">
        <title>Collibacillus ludicampi gen. nov., sp. nov., a new soil bacterium of the family Alicyclobacillaceae.</title>
        <authorList>
            <person name="Jojima T."/>
            <person name="Ioku Y."/>
            <person name="Fukuta Y."/>
            <person name="Shirasaka N."/>
            <person name="Matsumura Y."/>
            <person name="Mori M."/>
        </authorList>
    </citation>
    <scope>NUCLEOTIDE SEQUENCE</scope>
    <source>
        <strain evidence="9">TP075</strain>
    </source>
</reference>
<organism evidence="9 10">
    <name type="scientific">Collibacillus ludicampi</name>
    <dbReference type="NCBI Taxonomy" id="2771369"/>
    <lineage>
        <taxon>Bacteria</taxon>
        <taxon>Bacillati</taxon>
        <taxon>Bacillota</taxon>
        <taxon>Bacilli</taxon>
        <taxon>Bacillales</taxon>
        <taxon>Alicyclobacillaceae</taxon>
        <taxon>Collibacillus</taxon>
    </lineage>
</organism>
<evidence type="ECO:0000256" key="4">
    <source>
        <dbReference type="ARBA" id="ARBA00022723"/>
    </source>
</evidence>
<feature type="binding site" evidence="8">
    <location>
        <position position="309"/>
    </location>
    <ligand>
        <name>Zn(2+)</name>
        <dbReference type="ChEBI" id="CHEBI:29105"/>
        <label>2</label>
    </ligand>
</feature>
<gene>
    <name evidence="9" type="ORF">DNHGIG_37300</name>
</gene>
<dbReference type="SUPFAM" id="SSF53187">
    <property type="entry name" value="Zn-dependent exopeptidases"/>
    <property type="match status" value="1"/>
</dbReference>
<keyword evidence="3" id="KW-0645">Protease</keyword>
<feature type="binding site" evidence="8">
    <location>
        <position position="60"/>
    </location>
    <ligand>
        <name>Zn(2+)</name>
        <dbReference type="ChEBI" id="CHEBI:29105"/>
        <label>1</label>
    </ligand>
</feature>
<evidence type="ECO:0000256" key="6">
    <source>
        <dbReference type="PIRNR" id="PIRNR001123"/>
    </source>
</evidence>
<dbReference type="PIRSF" id="PIRSF001123">
    <property type="entry name" value="PepA_GA"/>
    <property type="match status" value="1"/>
</dbReference>
<dbReference type="InterPro" id="IPR023367">
    <property type="entry name" value="Peptidase_M42_dom2"/>
</dbReference>
<keyword evidence="2 9" id="KW-0031">Aminopeptidase</keyword>
<evidence type="ECO:0000256" key="8">
    <source>
        <dbReference type="PIRSR" id="PIRSR001123-2"/>
    </source>
</evidence>
<evidence type="ECO:0000313" key="9">
    <source>
        <dbReference type="EMBL" id="GIM48181.1"/>
    </source>
</evidence>
<dbReference type="SUPFAM" id="SSF101821">
    <property type="entry name" value="Aminopeptidase/glucanase lid domain"/>
    <property type="match status" value="1"/>
</dbReference>
<dbReference type="InterPro" id="IPR051464">
    <property type="entry name" value="Peptidase_M42_aminopept"/>
</dbReference>
<feature type="binding site" evidence="8">
    <location>
        <position position="221"/>
    </location>
    <ligand>
        <name>Zn(2+)</name>
        <dbReference type="ChEBI" id="CHEBI:29105"/>
        <label>1</label>
    </ligand>
</feature>
<comment type="cofactor">
    <cofactor evidence="8">
        <name>a divalent metal cation</name>
        <dbReference type="ChEBI" id="CHEBI:60240"/>
    </cofactor>
    <text evidence="8">Binds 2 divalent metal cations per subunit.</text>
</comment>
<evidence type="ECO:0000256" key="5">
    <source>
        <dbReference type="ARBA" id="ARBA00022801"/>
    </source>
</evidence>
<protein>
    <submittedName>
        <fullName evidence="9">Aminopeptidase</fullName>
    </submittedName>
</protein>
<dbReference type="CDD" id="cd05656">
    <property type="entry name" value="M42_Frv"/>
    <property type="match status" value="1"/>
</dbReference>
<proteinExistence type="inferred from homology"/>
<feature type="binding site" evidence="8">
    <location>
        <position position="170"/>
    </location>
    <ligand>
        <name>Zn(2+)</name>
        <dbReference type="ChEBI" id="CHEBI:29105"/>
        <label>2</label>
    </ligand>
</feature>
<evidence type="ECO:0000256" key="1">
    <source>
        <dbReference type="ARBA" id="ARBA00006272"/>
    </source>
</evidence>
<accession>A0AAV4LKC6</accession>
<feature type="binding site" evidence="8">
    <location>
        <position position="199"/>
    </location>
    <ligand>
        <name>Zn(2+)</name>
        <dbReference type="ChEBI" id="CHEBI:29105"/>
        <label>2</label>
    </ligand>
</feature>
<dbReference type="PANTHER" id="PTHR32481:SF0">
    <property type="entry name" value="AMINOPEPTIDASE YPDE-RELATED"/>
    <property type="match status" value="1"/>
</dbReference>
<feature type="binding site" evidence="8">
    <location>
        <position position="170"/>
    </location>
    <ligand>
        <name>Zn(2+)</name>
        <dbReference type="ChEBI" id="CHEBI:29105"/>
        <label>1</label>
    </ligand>
</feature>
<comment type="similarity">
    <text evidence="1 6">Belongs to the peptidase M42 family.</text>
</comment>
<dbReference type="Proteomes" id="UP001057291">
    <property type="component" value="Unassembled WGS sequence"/>
</dbReference>